<evidence type="ECO:0000256" key="1">
    <source>
        <dbReference type="PIRSR" id="PIRSR605019-1"/>
    </source>
</evidence>
<gene>
    <name evidence="4" type="primary">LOC113864669</name>
</gene>
<dbReference type="PANTHER" id="PTHR31116:SF25">
    <property type="entry name" value="DNA GLYCOSYLASE SUPERFAMILY PROTEIN"/>
    <property type="match status" value="1"/>
</dbReference>
<dbReference type="Pfam" id="PF03352">
    <property type="entry name" value="Adenine_glyco"/>
    <property type="match status" value="1"/>
</dbReference>
<feature type="binding site" evidence="1">
    <location>
        <position position="121"/>
    </location>
    <ligand>
        <name>Zn(2+)</name>
        <dbReference type="ChEBI" id="CHEBI:29105"/>
    </ligand>
</feature>
<keyword evidence="3" id="KW-1185">Reference proteome</keyword>
<sequence length="337" mass="38476">MPVATKLRSYAKPASEPRAILKPAGNRVAVSEEPKREKENMKNPQRTRKEAPQIPDSVVQSNVSLDSTCSLDSSGKKVNSGTASRRSVKRNGFKPVRVVPDAMDVATLNTPFKTTAPPKRCEWITPNSDPLYIAFHDEEWGVPVDDDRKLFELLVFSQALAEHSWPAILKQRDIFRKLFENFEPSSLAQFTEKKLLTLKIKGNSLLSEPKLRAIVENAKQLLKIKQEFGSFSNYCWRFVNRKPIRNEFRYGRQVPVKTPKAELISKDMMRRGFQCVGPTVVYSFMQVAGLVNDHLLTCYRYQECNVTTKNELKTEINDEKVQNETTELTQIQLLKVV</sequence>
<keyword evidence="1" id="KW-0862">Zinc</keyword>
<feature type="binding site" evidence="1">
    <location>
        <position position="136"/>
    </location>
    <ligand>
        <name>Zn(2+)</name>
        <dbReference type="ChEBI" id="CHEBI:29105"/>
    </ligand>
</feature>
<dbReference type="AlphaFoldDB" id="A0A8B8LE73"/>
<dbReference type="Proteomes" id="UP000694853">
    <property type="component" value="Unplaced"/>
</dbReference>
<dbReference type="KEGG" id="aprc:113864669"/>
<evidence type="ECO:0000256" key="2">
    <source>
        <dbReference type="SAM" id="MobiDB-lite"/>
    </source>
</evidence>
<feature type="region of interest" description="Disordered" evidence="2">
    <location>
        <begin position="1"/>
        <end position="89"/>
    </location>
</feature>
<dbReference type="Gene3D" id="1.10.340.30">
    <property type="entry name" value="Hypothetical protein, domain 2"/>
    <property type="match status" value="1"/>
</dbReference>
<feature type="binding site" evidence="1">
    <location>
        <position position="294"/>
    </location>
    <ligand>
        <name>Zn(2+)</name>
        <dbReference type="ChEBI" id="CHEBI:29105"/>
    </ligand>
</feature>
<dbReference type="GO" id="GO:0046872">
    <property type="term" value="F:metal ion binding"/>
    <property type="evidence" value="ECO:0007669"/>
    <property type="project" value="UniProtKB-KW"/>
</dbReference>
<accession>A0A8B8LE73</accession>
<evidence type="ECO:0000313" key="3">
    <source>
        <dbReference type="Proteomes" id="UP000694853"/>
    </source>
</evidence>
<feature type="compositionally biased region" description="Basic and acidic residues" evidence="2">
    <location>
        <begin position="30"/>
        <end position="51"/>
    </location>
</feature>
<keyword evidence="1" id="KW-0479">Metal-binding</keyword>
<dbReference type="PANTHER" id="PTHR31116">
    <property type="entry name" value="OS04G0501200 PROTEIN"/>
    <property type="match status" value="1"/>
</dbReference>
<dbReference type="GO" id="GO:0006284">
    <property type="term" value="P:base-excision repair"/>
    <property type="evidence" value="ECO:0007669"/>
    <property type="project" value="InterPro"/>
</dbReference>
<feature type="binding site" evidence="1">
    <location>
        <position position="298"/>
    </location>
    <ligand>
        <name>Zn(2+)</name>
        <dbReference type="ChEBI" id="CHEBI:29105"/>
    </ligand>
</feature>
<evidence type="ECO:0000313" key="4">
    <source>
        <dbReference type="RefSeq" id="XP_027354457.1"/>
    </source>
</evidence>
<dbReference type="GO" id="GO:0008725">
    <property type="term" value="F:DNA-3-methyladenine glycosylase activity"/>
    <property type="evidence" value="ECO:0007669"/>
    <property type="project" value="InterPro"/>
</dbReference>
<dbReference type="GeneID" id="113864669"/>
<dbReference type="InterPro" id="IPR005019">
    <property type="entry name" value="Adenine_glyco"/>
</dbReference>
<feature type="compositionally biased region" description="Polar residues" evidence="2">
    <location>
        <begin position="58"/>
        <end position="85"/>
    </location>
</feature>
<protein>
    <submittedName>
        <fullName evidence="4">Uncharacterized protein LOC113864669</fullName>
    </submittedName>
</protein>
<organism evidence="3 4">
    <name type="scientific">Abrus precatorius</name>
    <name type="common">Indian licorice</name>
    <name type="synonym">Glycine abrus</name>
    <dbReference type="NCBI Taxonomy" id="3816"/>
    <lineage>
        <taxon>Eukaryota</taxon>
        <taxon>Viridiplantae</taxon>
        <taxon>Streptophyta</taxon>
        <taxon>Embryophyta</taxon>
        <taxon>Tracheophyta</taxon>
        <taxon>Spermatophyta</taxon>
        <taxon>Magnoliopsida</taxon>
        <taxon>eudicotyledons</taxon>
        <taxon>Gunneridae</taxon>
        <taxon>Pentapetalae</taxon>
        <taxon>rosids</taxon>
        <taxon>fabids</taxon>
        <taxon>Fabales</taxon>
        <taxon>Fabaceae</taxon>
        <taxon>Papilionoideae</taxon>
        <taxon>50 kb inversion clade</taxon>
        <taxon>NPAAA clade</taxon>
        <taxon>indigoferoid/millettioid clade</taxon>
        <taxon>Abreae</taxon>
        <taxon>Abrus</taxon>
    </lineage>
</organism>
<name>A0A8B8LE73_ABRPR</name>
<reference evidence="4" key="2">
    <citation type="submission" date="2025-08" db="UniProtKB">
        <authorList>
            <consortium name="RefSeq"/>
        </authorList>
    </citation>
    <scope>IDENTIFICATION</scope>
    <source>
        <tissue evidence="4">Young leaves</tissue>
    </source>
</reference>
<dbReference type="SUPFAM" id="SSF48150">
    <property type="entry name" value="DNA-glycosylase"/>
    <property type="match status" value="1"/>
</dbReference>
<reference evidence="3" key="1">
    <citation type="journal article" date="2019" name="Toxins">
        <title>Detection of Abrin-Like and Prepropulchellin-Like Toxin Genes and Transcripts Using Whole Genome Sequencing and Full-Length Transcript Sequencing of Abrus precatorius.</title>
        <authorList>
            <person name="Hovde B.T."/>
            <person name="Daligault H.E."/>
            <person name="Hanschen E.R."/>
            <person name="Kunde Y.A."/>
            <person name="Johnson M.B."/>
            <person name="Starkenburg S.R."/>
            <person name="Johnson S.L."/>
        </authorList>
    </citation>
    <scope>NUCLEOTIDE SEQUENCE [LARGE SCALE GENOMIC DNA]</scope>
</reference>
<dbReference type="OrthoDB" id="3941538at2759"/>
<dbReference type="RefSeq" id="XP_027354457.1">
    <property type="nucleotide sequence ID" value="XM_027498656.1"/>
</dbReference>
<dbReference type="InterPro" id="IPR011257">
    <property type="entry name" value="DNA_glycosylase"/>
</dbReference>
<proteinExistence type="predicted"/>